<dbReference type="CDD" id="cd00051">
    <property type="entry name" value="EFh"/>
    <property type="match status" value="1"/>
</dbReference>
<feature type="domain" description="EF-hand" evidence="3">
    <location>
        <begin position="87"/>
        <end position="122"/>
    </location>
</feature>
<accession>A0A4D7BZN1</accession>
<proteinExistence type="predicted"/>
<dbReference type="EMBL" id="CP039704">
    <property type="protein sequence ID" value="QCI78904.1"/>
    <property type="molecule type" value="Genomic_DNA"/>
</dbReference>
<feature type="region of interest" description="Disordered" evidence="1">
    <location>
        <begin position="71"/>
        <end position="90"/>
    </location>
</feature>
<evidence type="ECO:0000256" key="2">
    <source>
        <dbReference type="SAM" id="SignalP"/>
    </source>
</evidence>
<sequence length="176" mass="19470">MQRSEDRFMIAPRLMMALATGLLLTGPALAEDAPTPPKGLHRHIDTNSDGKIDRTENDALEARMFQRLDRNQDGVLSAADAPPPVPSPQDRFAQMVKEADTDGDGVVSLNEFKAKGNARFDSLDADKNGVLTADERPNREKFRAKHAEWRRARISRKARRSSSAFSLSGFLSTPQP</sequence>
<dbReference type="PROSITE" id="PS00018">
    <property type="entry name" value="EF_HAND_1"/>
    <property type="match status" value="1"/>
</dbReference>
<evidence type="ECO:0000313" key="5">
    <source>
        <dbReference type="Proteomes" id="UP000298714"/>
    </source>
</evidence>
<dbReference type="KEGG" id="hgn:E6W36_02695"/>
<dbReference type="InterPro" id="IPR018247">
    <property type="entry name" value="EF_Hand_1_Ca_BS"/>
</dbReference>
<feature type="signal peptide" evidence="2">
    <location>
        <begin position="1"/>
        <end position="30"/>
    </location>
</feature>
<dbReference type="Pfam" id="PF13499">
    <property type="entry name" value="EF-hand_7"/>
    <property type="match status" value="1"/>
</dbReference>
<feature type="chain" id="PRO_5020631160" evidence="2">
    <location>
        <begin position="31"/>
        <end position="176"/>
    </location>
</feature>
<reference evidence="5" key="1">
    <citation type="submission" date="2019-04" db="EMBL/GenBank/DDBJ databases">
        <title>Complete genome sequence of Sphingomonas sp. W1-2-3.</title>
        <authorList>
            <person name="Im W.T."/>
        </authorList>
    </citation>
    <scope>NUCLEOTIDE SEQUENCE [LARGE SCALE GENOMIC DNA]</scope>
    <source>
        <strain evidence="5">W1-2-3</strain>
    </source>
</reference>
<feature type="region of interest" description="Disordered" evidence="1">
    <location>
        <begin position="129"/>
        <end position="176"/>
    </location>
</feature>
<dbReference type="Proteomes" id="UP000298714">
    <property type="component" value="Chromosome"/>
</dbReference>
<gene>
    <name evidence="4" type="ORF">E6W36_02695</name>
</gene>
<keyword evidence="5" id="KW-1185">Reference proteome</keyword>
<dbReference type="Pfam" id="PF13202">
    <property type="entry name" value="EF-hand_5"/>
    <property type="match status" value="1"/>
</dbReference>
<keyword evidence="2" id="KW-0732">Signal</keyword>
<evidence type="ECO:0000259" key="3">
    <source>
        <dbReference type="PROSITE" id="PS50222"/>
    </source>
</evidence>
<dbReference type="InterPro" id="IPR011992">
    <property type="entry name" value="EF-hand-dom_pair"/>
</dbReference>
<dbReference type="GO" id="GO:0005509">
    <property type="term" value="F:calcium ion binding"/>
    <property type="evidence" value="ECO:0007669"/>
    <property type="project" value="InterPro"/>
</dbReference>
<dbReference type="InterPro" id="IPR002048">
    <property type="entry name" value="EF_hand_dom"/>
</dbReference>
<name>A0A4D7BZN1_9SPHN</name>
<evidence type="ECO:0000256" key="1">
    <source>
        <dbReference type="SAM" id="MobiDB-lite"/>
    </source>
</evidence>
<organism evidence="4 5">
    <name type="scientific">Hankyongella ginsenosidimutans</name>
    <dbReference type="NCBI Taxonomy" id="1763828"/>
    <lineage>
        <taxon>Bacteria</taxon>
        <taxon>Pseudomonadati</taxon>
        <taxon>Pseudomonadota</taxon>
        <taxon>Alphaproteobacteria</taxon>
        <taxon>Sphingomonadales</taxon>
        <taxon>Sphingomonadaceae</taxon>
        <taxon>Hankyongella</taxon>
    </lineage>
</organism>
<feature type="compositionally biased region" description="Basic and acidic residues" evidence="1">
    <location>
        <begin position="42"/>
        <end position="53"/>
    </location>
</feature>
<dbReference type="AlphaFoldDB" id="A0A4D7BZN1"/>
<feature type="region of interest" description="Disordered" evidence="1">
    <location>
        <begin position="29"/>
        <end position="53"/>
    </location>
</feature>
<dbReference type="Gene3D" id="1.10.238.10">
    <property type="entry name" value="EF-hand"/>
    <property type="match status" value="2"/>
</dbReference>
<protein>
    <submittedName>
        <fullName evidence="4">EF-hand domain-containing protein</fullName>
    </submittedName>
</protein>
<evidence type="ECO:0000313" key="4">
    <source>
        <dbReference type="EMBL" id="QCI78904.1"/>
    </source>
</evidence>
<feature type="compositionally biased region" description="Basic and acidic residues" evidence="1">
    <location>
        <begin position="129"/>
        <end position="151"/>
    </location>
</feature>
<dbReference type="PROSITE" id="PS50222">
    <property type="entry name" value="EF_HAND_2"/>
    <property type="match status" value="1"/>
</dbReference>
<dbReference type="SUPFAM" id="SSF47473">
    <property type="entry name" value="EF-hand"/>
    <property type="match status" value="1"/>
</dbReference>